<accession>A0LKY6</accession>
<name>A0LKY6_SYNFM</name>
<proteinExistence type="predicted"/>
<dbReference type="eggNOG" id="COG3449">
    <property type="taxonomic scope" value="Bacteria"/>
</dbReference>
<dbReference type="InParanoid" id="A0LKY6"/>
<feature type="chain" id="PRO_5002627308" evidence="1">
    <location>
        <begin position="29"/>
        <end position="213"/>
    </location>
</feature>
<dbReference type="AlphaFoldDB" id="A0LKY6"/>
<dbReference type="PANTHER" id="PTHR11220">
    <property type="entry name" value="HEME-BINDING PROTEIN-RELATED"/>
    <property type="match status" value="1"/>
</dbReference>
<dbReference type="EMBL" id="CP000478">
    <property type="protein sequence ID" value="ABK18088.1"/>
    <property type="molecule type" value="Genomic_DNA"/>
</dbReference>
<dbReference type="KEGG" id="sfu:Sfum_2407"/>
<dbReference type="InterPro" id="IPR011256">
    <property type="entry name" value="Reg_factor_effector_dom_sf"/>
</dbReference>
<dbReference type="HOGENOM" id="CLU_068699_0_1_7"/>
<dbReference type="Pfam" id="PF04832">
    <property type="entry name" value="SOUL"/>
    <property type="match status" value="1"/>
</dbReference>
<dbReference type="Gene3D" id="3.20.80.10">
    <property type="entry name" value="Regulatory factor, effector binding domain"/>
    <property type="match status" value="1"/>
</dbReference>
<dbReference type="SUPFAM" id="SSF55136">
    <property type="entry name" value="Probable bacterial effector-binding domain"/>
    <property type="match status" value="1"/>
</dbReference>
<dbReference type="PANTHER" id="PTHR11220:SF58">
    <property type="entry name" value="SOUL HEME-BINDING FAMILY PROTEIN"/>
    <property type="match status" value="1"/>
</dbReference>
<keyword evidence="1" id="KW-0732">Signal</keyword>
<protein>
    <submittedName>
        <fullName evidence="2">SOUL heme-binding protein</fullName>
    </submittedName>
</protein>
<organism evidence="2 3">
    <name type="scientific">Syntrophobacter fumaroxidans (strain DSM 10017 / MPOB)</name>
    <dbReference type="NCBI Taxonomy" id="335543"/>
    <lineage>
        <taxon>Bacteria</taxon>
        <taxon>Pseudomonadati</taxon>
        <taxon>Thermodesulfobacteriota</taxon>
        <taxon>Syntrophobacteria</taxon>
        <taxon>Syntrophobacterales</taxon>
        <taxon>Syntrophobacteraceae</taxon>
        <taxon>Syntrophobacter</taxon>
    </lineage>
</organism>
<reference evidence="2 3" key="1">
    <citation type="submission" date="2006-10" db="EMBL/GenBank/DDBJ databases">
        <title>Complete sequence of Syntrophobacter fumaroxidans MPOB.</title>
        <authorList>
            <consortium name="US DOE Joint Genome Institute"/>
            <person name="Copeland A."/>
            <person name="Lucas S."/>
            <person name="Lapidus A."/>
            <person name="Barry K."/>
            <person name="Detter J.C."/>
            <person name="Glavina del Rio T."/>
            <person name="Hammon N."/>
            <person name="Israni S."/>
            <person name="Pitluck S."/>
            <person name="Goltsman E.G."/>
            <person name="Martinez M."/>
            <person name="Schmutz J."/>
            <person name="Larimer F."/>
            <person name="Land M."/>
            <person name="Hauser L."/>
            <person name="Kyrpides N."/>
            <person name="Kim E."/>
            <person name="Boone D.R."/>
            <person name="Brockman F."/>
            <person name="Culley D."/>
            <person name="Ferry J."/>
            <person name="Gunsalus R."/>
            <person name="McInerney M.J."/>
            <person name="Morrison M."/>
            <person name="Plugge C."/>
            <person name="Rohlin L."/>
            <person name="Scholten J."/>
            <person name="Sieber J."/>
            <person name="Stams A.J.M."/>
            <person name="Worm P."/>
            <person name="Henstra A.M."/>
            <person name="Richardson P."/>
        </authorList>
    </citation>
    <scope>NUCLEOTIDE SEQUENCE [LARGE SCALE GENOMIC DNA]</scope>
    <source>
        <strain evidence="3">DSM 10017 / MPOB</strain>
    </source>
</reference>
<evidence type="ECO:0000313" key="3">
    <source>
        <dbReference type="Proteomes" id="UP000001784"/>
    </source>
</evidence>
<gene>
    <name evidence="2" type="ordered locus">Sfum_2407</name>
</gene>
<evidence type="ECO:0000313" key="2">
    <source>
        <dbReference type="EMBL" id="ABK18088.1"/>
    </source>
</evidence>
<dbReference type="Proteomes" id="UP000001784">
    <property type="component" value="Chromosome"/>
</dbReference>
<dbReference type="InterPro" id="IPR006917">
    <property type="entry name" value="SOUL_heme-bd"/>
</dbReference>
<evidence type="ECO:0000256" key="1">
    <source>
        <dbReference type="SAM" id="SignalP"/>
    </source>
</evidence>
<dbReference type="RefSeq" id="WP_011699256.1">
    <property type="nucleotide sequence ID" value="NC_008554.1"/>
</dbReference>
<feature type="signal peptide" evidence="1">
    <location>
        <begin position="1"/>
        <end position="28"/>
    </location>
</feature>
<sequence length="213" mass="24194" precursor="true">MGSRNCCRMLFLTLFFAGIFLSGSVAMAIEEAMYKVLEKGKNFELRQYEPHVVAETIVEGNFSEVGNEGFRRLFGYISGKNRSRRSISMTAPVSQEAESERIPMTAPVNQEVEGNKWRITFLMPSGYALETLPAPIDPRVSLREVPGRLMAAIKYSGTWSRERYEAKKALLEKAIRKRGLKPVGEPIFARYNAPFTPWLLRRNEVVIPVDMPK</sequence>
<keyword evidence="3" id="KW-1185">Reference proteome</keyword>
<dbReference type="STRING" id="335543.Sfum_2407"/>